<evidence type="ECO:0000256" key="28">
    <source>
        <dbReference type="RuleBase" id="RU364027"/>
    </source>
</evidence>
<dbReference type="Pfam" id="PF04109">
    <property type="entry name" value="ATG9"/>
    <property type="match status" value="1"/>
</dbReference>
<name>A0A2J8NG63_PANTR</name>
<comment type="catalytic activity">
    <reaction evidence="24">
        <text>a 1,2-diacyl-sn-glycero-3-phospho-L-serine(in) = a 1,2-diacyl-sn-glycero-3-phospho-L-serine(out)</text>
        <dbReference type="Rhea" id="RHEA:38663"/>
        <dbReference type="ChEBI" id="CHEBI:57262"/>
    </reaction>
</comment>
<dbReference type="GO" id="GO:0005789">
    <property type="term" value="C:endoplasmic reticulum membrane"/>
    <property type="evidence" value="ECO:0007669"/>
    <property type="project" value="UniProtKB-SubCell"/>
</dbReference>
<evidence type="ECO:0000256" key="22">
    <source>
        <dbReference type="ARBA" id="ARBA00023180"/>
    </source>
</evidence>
<protein>
    <recommendedName>
        <fullName evidence="28">Autophagy-related protein 9</fullName>
    </recommendedName>
</protein>
<keyword evidence="11 28" id="KW-0812">Transmembrane</keyword>
<organism evidence="29 30">
    <name type="scientific">Pan troglodytes</name>
    <name type="common">Chimpanzee</name>
    <dbReference type="NCBI Taxonomy" id="9598"/>
    <lineage>
        <taxon>Eukaryota</taxon>
        <taxon>Metazoa</taxon>
        <taxon>Chordata</taxon>
        <taxon>Craniata</taxon>
        <taxon>Vertebrata</taxon>
        <taxon>Euteleostomi</taxon>
        <taxon>Mammalia</taxon>
        <taxon>Eutheria</taxon>
        <taxon>Euarchontoglires</taxon>
        <taxon>Primates</taxon>
        <taxon>Haplorrhini</taxon>
        <taxon>Catarrhini</taxon>
        <taxon>Hominidae</taxon>
        <taxon>Pan</taxon>
    </lineage>
</organism>
<keyword evidence="18" id="KW-0333">Golgi apparatus</keyword>
<keyword evidence="17 28" id="KW-0072">Autophagy</keyword>
<evidence type="ECO:0000256" key="5">
    <source>
        <dbReference type="ARBA" id="ARBA00004477"/>
    </source>
</evidence>
<evidence type="ECO:0000313" key="30">
    <source>
        <dbReference type="Proteomes" id="UP000236370"/>
    </source>
</evidence>
<keyword evidence="14" id="KW-0832">Ubl conjugation</keyword>
<evidence type="ECO:0000256" key="4">
    <source>
        <dbReference type="ARBA" id="ARBA00004225"/>
    </source>
</evidence>
<evidence type="ECO:0000256" key="24">
    <source>
        <dbReference type="ARBA" id="ARBA00024479"/>
    </source>
</evidence>
<comment type="catalytic activity">
    <reaction evidence="25">
        <text>a 1,2-diacyl-sn-glycero-3-phosphoethanolamine(in) = a 1,2-diacyl-sn-glycero-3-phosphoethanolamine(out)</text>
        <dbReference type="Rhea" id="RHEA:38895"/>
        <dbReference type="ChEBI" id="CHEBI:64612"/>
    </reaction>
</comment>
<keyword evidence="10" id="KW-0597">Phosphoprotein</keyword>
<dbReference type="Proteomes" id="UP000236370">
    <property type="component" value="Unassembled WGS sequence"/>
</dbReference>
<evidence type="ECO:0000256" key="23">
    <source>
        <dbReference type="ARBA" id="ARBA00023329"/>
    </source>
</evidence>
<dbReference type="PANTHER" id="PTHR13038:SF13">
    <property type="entry name" value="AUTOPHAGY-RELATED PROTEIN 9A"/>
    <property type="match status" value="1"/>
</dbReference>
<dbReference type="EMBL" id="NBAG03000230">
    <property type="protein sequence ID" value="PNI70765.1"/>
    <property type="molecule type" value="Genomic_DNA"/>
</dbReference>
<evidence type="ECO:0000256" key="14">
    <source>
        <dbReference type="ARBA" id="ARBA00022843"/>
    </source>
</evidence>
<evidence type="ECO:0000313" key="29">
    <source>
        <dbReference type="EMBL" id="PNI70765.1"/>
    </source>
</evidence>
<evidence type="ECO:0000256" key="27">
    <source>
        <dbReference type="ARBA" id="ARBA00045832"/>
    </source>
</evidence>
<comment type="catalytic activity">
    <reaction evidence="26">
        <text>a 1,2-diacyl-sn-glycero-3-phosphocholine(in) = a 1,2-diacyl-sn-glycero-3-phosphocholine(out)</text>
        <dbReference type="Rhea" id="RHEA:38571"/>
        <dbReference type="ChEBI" id="CHEBI:57643"/>
    </reaction>
</comment>
<evidence type="ECO:0000256" key="2">
    <source>
        <dbReference type="ARBA" id="ARBA00004166"/>
    </source>
</evidence>
<evidence type="ECO:0000256" key="26">
    <source>
        <dbReference type="ARBA" id="ARBA00024631"/>
    </source>
</evidence>
<evidence type="ECO:0000256" key="17">
    <source>
        <dbReference type="ARBA" id="ARBA00023006"/>
    </source>
</evidence>
<keyword evidence="15 28" id="KW-1133">Transmembrane helix</keyword>
<evidence type="ECO:0000256" key="12">
    <source>
        <dbReference type="ARBA" id="ARBA00022753"/>
    </source>
</evidence>
<comment type="caution">
    <text evidence="29">The sequence shown here is derived from an EMBL/GenBank/DDBJ whole genome shotgun (WGS) entry which is preliminary data.</text>
</comment>
<keyword evidence="22" id="KW-0325">Glycoprotein</keyword>
<proteinExistence type="inferred from homology"/>
<evidence type="ECO:0000256" key="20">
    <source>
        <dbReference type="ARBA" id="ARBA00023128"/>
    </source>
</evidence>
<evidence type="ECO:0000256" key="10">
    <source>
        <dbReference type="ARBA" id="ARBA00022553"/>
    </source>
</evidence>
<feature type="transmembrane region" description="Helical" evidence="28">
    <location>
        <begin position="70"/>
        <end position="92"/>
    </location>
</feature>
<comment type="function">
    <text evidence="28">Phospholipid scramblase involved in autophagy. Cycles between the preautophagosomal structure/phagophore assembly site (PAS) and the cytoplasmic vesicle pool and supplies membrane for the growing autophagosome. Lipid scramblase activity plays a key role in preautophagosomal structure/phagophore assembly by distributing the phospholipids that arrive through ATG2 from the cytoplasmic to the luminal leaflet of the bilayer, thereby driving autophagosomal membrane expansion.</text>
</comment>
<comment type="caution">
    <text evidence="28">Lacks conserved residue(s) required for the propagation of feature annotation.</text>
</comment>
<dbReference type="GO" id="GO:0034045">
    <property type="term" value="C:phagophore assembly site membrane"/>
    <property type="evidence" value="ECO:0007669"/>
    <property type="project" value="UniProtKB-SubCell"/>
</dbReference>
<reference evidence="29 30" key="1">
    <citation type="submission" date="2017-12" db="EMBL/GenBank/DDBJ databases">
        <title>High-resolution comparative analysis of great ape genomes.</title>
        <authorList>
            <person name="Pollen A."/>
            <person name="Hastie A."/>
            <person name="Hormozdiari F."/>
            <person name="Dougherty M."/>
            <person name="Liu R."/>
            <person name="Chaisson M."/>
            <person name="Hoppe E."/>
            <person name="Hill C."/>
            <person name="Pang A."/>
            <person name="Hillier L."/>
            <person name="Baker C."/>
            <person name="Armstrong J."/>
            <person name="Shendure J."/>
            <person name="Paten B."/>
            <person name="Wilson R."/>
            <person name="Chao H."/>
            <person name="Schneider V."/>
            <person name="Ventura M."/>
            <person name="Kronenberg Z."/>
            <person name="Murali S."/>
            <person name="Gordon D."/>
            <person name="Cantsilieris S."/>
            <person name="Munson K."/>
            <person name="Nelson B."/>
            <person name="Raja A."/>
            <person name="Underwood J."/>
            <person name="Diekhans M."/>
            <person name="Fiddes I."/>
            <person name="Haussler D."/>
            <person name="Eichler E."/>
        </authorList>
    </citation>
    <scope>NUCLEOTIDE SEQUENCE [LARGE SCALE GENOMIC DNA]</scope>
    <source>
        <strain evidence="29">Yerkes chimp pedigree #C0471</strain>
    </source>
</reference>
<comment type="subcellular location">
    <subcellularLocation>
        <location evidence="7">Cytoplasmic vesicle</location>
        <location evidence="7">Autophagosome membrane</location>
        <topology evidence="7">Multi-pass membrane protein</topology>
    </subcellularLocation>
    <subcellularLocation>
        <location evidence="5">Endoplasmic reticulum membrane</location>
        <topology evidence="5">Multi-pass membrane protein</topology>
    </subcellularLocation>
    <subcellularLocation>
        <location evidence="2">Golgi apparatus</location>
        <location evidence="2">trans-Golgi network membrane</location>
        <topology evidence="2">Multi-pass membrane protein</topology>
    </subcellularLocation>
    <subcellularLocation>
        <location evidence="1">Late endosome membrane</location>
        <topology evidence="1">Multi-pass membrane protein</topology>
    </subcellularLocation>
    <subcellularLocation>
        <location evidence="4">Mitochondrion membrane</location>
        <topology evidence="4">Multi-pass membrane protein</topology>
    </subcellularLocation>
    <subcellularLocation>
        <location evidence="6 28">Preautophagosomal structure membrane</location>
        <topology evidence="6 28">Multi-pass membrane protein</topology>
    </subcellularLocation>
    <subcellularLocation>
        <location evidence="3">Recycling endosome membrane</location>
        <topology evidence="3">Multi-pass membrane protein</topology>
    </subcellularLocation>
</comment>
<dbReference type="GO" id="GO:0000421">
    <property type="term" value="C:autophagosome membrane"/>
    <property type="evidence" value="ECO:0007669"/>
    <property type="project" value="UniProtKB-SubCell"/>
</dbReference>
<evidence type="ECO:0000256" key="15">
    <source>
        <dbReference type="ARBA" id="ARBA00022989"/>
    </source>
</evidence>
<keyword evidence="12" id="KW-0967">Endosome</keyword>
<comment type="similarity">
    <text evidence="8 28">Belongs to the ATG9 family.</text>
</comment>
<dbReference type="AlphaFoldDB" id="A0A2J8NG63"/>
<keyword evidence="19 28" id="KW-0445">Lipid transport</keyword>
<evidence type="ECO:0000256" key="21">
    <source>
        <dbReference type="ARBA" id="ARBA00023136"/>
    </source>
</evidence>
<keyword evidence="21 28" id="KW-0472">Membrane</keyword>
<keyword evidence="16" id="KW-0007">Acetylation</keyword>
<dbReference type="GO" id="GO:0031902">
    <property type="term" value="C:late endosome membrane"/>
    <property type="evidence" value="ECO:0007669"/>
    <property type="project" value="UniProtKB-SubCell"/>
</dbReference>
<dbReference type="GO" id="GO:0055038">
    <property type="term" value="C:recycling endosome membrane"/>
    <property type="evidence" value="ECO:0007669"/>
    <property type="project" value="UniProtKB-SubCell"/>
</dbReference>
<gene>
    <name evidence="29" type="ORF">CK820_G0011056</name>
</gene>
<evidence type="ECO:0000256" key="6">
    <source>
        <dbReference type="ARBA" id="ARBA00004511"/>
    </source>
</evidence>
<evidence type="ECO:0000256" key="13">
    <source>
        <dbReference type="ARBA" id="ARBA00022824"/>
    </source>
</evidence>
<keyword evidence="20" id="KW-0496">Mitochondrion</keyword>
<evidence type="ECO:0000256" key="18">
    <source>
        <dbReference type="ARBA" id="ARBA00023034"/>
    </source>
</evidence>
<dbReference type="GO" id="GO:0006914">
    <property type="term" value="P:autophagy"/>
    <property type="evidence" value="ECO:0007669"/>
    <property type="project" value="UniProtKB-KW"/>
</dbReference>
<accession>A0A2J8NG63</accession>
<evidence type="ECO:0000256" key="19">
    <source>
        <dbReference type="ARBA" id="ARBA00023055"/>
    </source>
</evidence>
<evidence type="ECO:0000256" key="7">
    <source>
        <dbReference type="ARBA" id="ARBA00004542"/>
    </source>
</evidence>
<dbReference type="GO" id="GO:0006869">
    <property type="term" value="P:lipid transport"/>
    <property type="evidence" value="ECO:0007669"/>
    <property type="project" value="UniProtKB-KW"/>
</dbReference>
<dbReference type="InterPro" id="IPR007241">
    <property type="entry name" value="Autophagy-rel_prot_9"/>
</dbReference>
<dbReference type="GO" id="GO:0031966">
    <property type="term" value="C:mitochondrial membrane"/>
    <property type="evidence" value="ECO:0007669"/>
    <property type="project" value="UniProtKB-SubCell"/>
</dbReference>
<keyword evidence="23" id="KW-0968">Cytoplasmic vesicle</keyword>
<evidence type="ECO:0000256" key="8">
    <source>
        <dbReference type="ARBA" id="ARBA00006185"/>
    </source>
</evidence>
<evidence type="ECO:0000256" key="3">
    <source>
        <dbReference type="ARBA" id="ARBA00004195"/>
    </source>
</evidence>
<keyword evidence="13" id="KW-0256">Endoplasmic reticulum</keyword>
<evidence type="ECO:0000256" key="25">
    <source>
        <dbReference type="ARBA" id="ARBA00024615"/>
    </source>
</evidence>
<keyword evidence="9 28" id="KW-0813">Transport</keyword>
<evidence type="ECO:0000256" key="9">
    <source>
        <dbReference type="ARBA" id="ARBA00022448"/>
    </source>
</evidence>
<evidence type="ECO:0000256" key="16">
    <source>
        <dbReference type="ARBA" id="ARBA00022990"/>
    </source>
</evidence>
<comment type="function">
    <text evidence="27">Phospholipid scramblase involved in autophagy by mediating autophagosomal membrane expansion. Cycles between the preautophagosomal structure/phagophore assembly site (PAS) and the cytoplasmic vesicle pool and supplies membrane for the growing autophagosome. Lipid scramblase activity plays a key role in preautophagosomal structure/phagophore assembly by distributing the phospholipids that arrive through ATG2 (ATG2A or ATG2B) from the cytoplasmic to the luminal leaflet of the bilayer, thereby driving autophagosomal membrane expansion. Also required to supply phosphatidylinositol 4-phosphate to the autophagosome initiation site by recruiting the phosphatidylinositol 4-kinase beta (PI4KB) in a process dependent on ARFIP2, but not ARFIP1. In addition to autophagy, also plays a role in necrotic cell death.</text>
</comment>
<dbReference type="GO" id="GO:0005794">
    <property type="term" value="C:Golgi apparatus"/>
    <property type="evidence" value="ECO:0007669"/>
    <property type="project" value="UniProtKB-SubCell"/>
</dbReference>
<sequence length="188" mass="21765">MAQFDTEYQRLEASYSDSPPGEEDLLVHVAEGSKSPWHHIENLDLFFSRVYNLHQKNGFTCMLIGEIFELMQFLFVVAFTTFLVSCVDYDILFANKMVNHSLHPTEPVKVTLPDAFLPAQVCSARIQENGSLITILVIAGVFWIHRLIKFIYNICCYWEIHSFYLHALRIPMSALPYCTWQEVQARIV</sequence>
<evidence type="ECO:0000256" key="11">
    <source>
        <dbReference type="ARBA" id="ARBA00022692"/>
    </source>
</evidence>
<feature type="non-terminal residue" evidence="29">
    <location>
        <position position="188"/>
    </location>
</feature>
<evidence type="ECO:0000256" key="1">
    <source>
        <dbReference type="ARBA" id="ARBA00004107"/>
    </source>
</evidence>
<dbReference type="PANTHER" id="PTHR13038">
    <property type="entry name" value="APG9 AUTOPHAGY 9"/>
    <property type="match status" value="1"/>
</dbReference>